<dbReference type="InterPro" id="IPR053005">
    <property type="entry name" value="Nuclear_Pos-Cytoskel_Interact"/>
</dbReference>
<accession>C4YGN1</accession>
<dbReference type="PANTHER" id="PTHR28190:SF1">
    <property type="entry name" value="NUCLEAR MIGRATION PROTEIN NUM1"/>
    <property type="match status" value="1"/>
</dbReference>
<dbReference type="InterPro" id="IPR024774">
    <property type="entry name" value="PH_dom-Mcp5-type"/>
</dbReference>
<dbReference type="Pfam" id="PF12814">
    <property type="entry name" value="Mcp5_PH"/>
    <property type="match status" value="1"/>
</dbReference>
<dbReference type="OMA" id="ARRSNIG"/>
<dbReference type="GO" id="GO:0005938">
    <property type="term" value="C:cell cortex"/>
    <property type="evidence" value="ECO:0007669"/>
    <property type="project" value="InterPro"/>
</dbReference>
<dbReference type="GO" id="GO:0015631">
    <property type="term" value="F:tubulin binding"/>
    <property type="evidence" value="ECO:0007669"/>
    <property type="project" value="TreeGrafter"/>
</dbReference>
<dbReference type="GO" id="GO:0000226">
    <property type="term" value="P:microtubule cytoskeleton organization"/>
    <property type="evidence" value="ECO:0007669"/>
    <property type="project" value="TreeGrafter"/>
</dbReference>
<evidence type="ECO:0000256" key="1">
    <source>
        <dbReference type="SAM" id="Coils"/>
    </source>
</evidence>
<dbReference type="GO" id="GO:0032065">
    <property type="term" value="P:maintenance of protein location in cell cortex"/>
    <property type="evidence" value="ECO:0007669"/>
    <property type="project" value="InterPro"/>
</dbReference>
<keyword evidence="5" id="KW-1185">Reference proteome</keyword>
<proteinExistence type="predicted"/>
<gene>
    <name evidence="4" type="ORF">CAWG_03211</name>
</gene>
<dbReference type="OrthoDB" id="2149224at2759"/>
<feature type="domain" description="PH" evidence="3">
    <location>
        <begin position="552"/>
        <end position="665"/>
    </location>
</feature>
<dbReference type="Proteomes" id="UP000001429">
    <property type="component" value="Chromosome 4"/>
</dbReference>
<sequence>MKQNYDLISHTELVELTTKANNPSIEKLKEVAKVNQFVLIPTDEHIEMKKQAEATIQDKLEGTDWKLIKNDEYDELLVKAHQPTIDDIARNAAAIGFGVMSVEAINKMKEQANESIYERSSREGMVVMSKEQHDEMREKIQTPLAERAKSEGYALIKPDELQKLRVAESRTVEDKALAEGKVAISEKLYNEILEEKNMWKEKYAAVDLSTGEEHTLSTVKEKLEELGFSVIPKENSKSLPAEKSFSSDSEDFHFHDADESFILSEHELSYSASRLGLVLLSKEEYNNLNKVDEEKVKGLAKGLSLTVIPESEVINWKQSLAAKDEEIHKLNLEKEEQVKKVALLENEESNTAETPERTDAVKKDILTDKDVVVNAATKLALLPVPESQYVGTTAHPRPDVNNVKVVPTSYFNQLLKLKAMSIEKCSDDVFKQYAEKRGYVHRDQLTPVLASTTQFKGTPVQDRDSLDSMSRITPPINPAVKQRQVTPVSKRSLSLSSGGRVSFTRGLPESNSVVSRLSEQSVHQSLRSQGMFSMATDVSFTDRSMIPAITQVVIGEYLFKYYRRLGAFKVITETRHERYFWVHPYSLTLYWTENNPILSNSSSSKTRAAAIVSVESVEDNNPLPTGLYYKSIIVHSTDRSIKITCATRHRHNIWYNALRYLVNRNINDLVIDEDTNIDELSDEFEVNTSAGLAPAAVKSESHRNLESLMDTGDRRAYPRPKRITSSPSSPASGRLSRFSSMRRI</sequence>
<dbReference type="PaxDb" id="5476-C4YGN1"/>
<reference evidence="4 5" key="1">
    <citation type="journal article" date="2009" name="Nature">
        <title>Evolution of pathogenicity and sexual reproduction in eight Candida genomes.</title>
        <authorList>
            <person name="Butler G."/>
            <person name="Rasmussen M.D."/>
            <person name="Lin M.F."/>
            <person name="Santos M.A."/>
            <person name="Sakthikumar S."/>
            <person name="Munro C.A."/>
            <person name="Rheinbay E."/>
            <person name="Grabherr M."/>
            <person name="Forche A."/>
            <person name="Reedy J.L."/>
            <person name="Agrafioti I."/>
            <person name="Arnaud M.B."/>
            <person name="Bates S."/>
            <person name="Brown A.J."/>
            <person name="Brunke S."/>
            <person name="Costanzo M.C."/>
            <person name="Fitzpatrick D.A."/>
            <person name="de Groot P.W."/>
            <person name="Harris D."/>
            <person name="Hoyer L.L."/>
            <person name="Hube B."/>
            <person name="Klis F.M."/>
            <person name="Kodira C."/>
            <person name="Lennard N."/>
            <person name="Logue M.E."/>
            <person name="Martin R."/>
            <person name="Neiman A.M."/>
            <person name="Nikolaou E."/>
            <person name="Quail M.A."/>
            <person name="Quinn J."/>
            <person name="Santos M.C."/>
            <person name="Schmitzberger F.F."/>
            <person name="Sherlock G."/>
            <person name="Shah P."/>
            <person name="Silverstein K.A."/>
            <person name="Skrzypek M.S."/>
            <person name="Soll D."/>
            <person name="Staggs R."/>
            <person name="Stansfield I."/>
            <person name="Stumpf M.P."/>
            <person name="Sudbery P.E."/>
            <person name="Srikantha T."/>
            <person name="Zeng Q."/>
            <person name="Berman J."/>
            <person name="Berriman M."/>
            <person name="Heitman J."/>
            <person name="Gow N.A."/>
            <person name="Lorenz M.C."/>
            <person name="Birren B.W."/>
            <person name="Kellis M."/>
            <person name="Cuomo C.A."/>
        </authorList>
    </citation>
    <scope>NUCLEOTIDE SEQUENCE [LARGE SCALE GENOMIC DNA]</scope>
    <source>
        <strain evidence="4 5">WO-1</strain>
    </source>
</reference>
<dbReference type="SUPFAM" id="SSF50729">
    <property type="entry name" value="PH domain-like"/>
    <property type="match status" value="1"/>
</dbReference>
<dbReference type="CDD" id="cd13365">
    <property type="entry name" value="PH_PLC_plant-like"/>
    <property type="match status" value="1"/>
</dbReference>
<dbReference type="GO" id="GO:0005543">
    <property type="term" value="F:phospholipid binding"/>
    <property type="evidence" value="ECO:0007669"/>
    <property type="project" value="InterPro"/>
</dbReference>
<dbReference type="GO" id="GO:0005739">
    <property type="term" value="C:mitochondrion"/>
    <property type="evidence" value="ECO:0007669"/>
    <property type="project" value="TreeGrafter"/>
</dbReference>
<evidence type="ECO:0000259" key="3">
    <source>
        <dbReference type="SMART" id="SM00233"/>
    </source>
</evidence>
<organism evidence="4 5">
    <name type="scientific">Candida albicans (strain WO-1)</name>
    <name type="common">Yeast</name>
    <dbReference type="NCBI Taxonomy" id="294748"/>
    <lineage>
        <taxon>Eukaryota</taxon>
        <taxon>Fungi</taxon>
        <taxon>Dikarya</taxon>
        <taxon>Ascomycota</taxon>
        <taxon>Saccharomycotina</taxon>
        <taxon>Pichiomycetes</taxon>
        <taxon>Debaryomycetaceae</taxon>
        <taxon>Candida/Lodderomyces clade</taxon>
        <taxon>Candida</taxon>
    </lineage>
</organism>
<name>C4YGN1_CANAW</name>
<protein>
    <recommendedName>
        <fullName evidence="3">PH domain-containing protein</fullName>
    </recommendedName>
</protein>
<dbReference type="PANTHER" id="PTHR28190">
    <property type="entry name" value="NUCLEAR MIGRATION PROTEIN NUM1"/>
    <property type="match status" value="1"/>
</dbReference>
<feature type="coiled-coil region" evidence="1">
    <location>
        <begin position="320"/>
        <end position="347"/>
    </location>
</feature>
<feature type="region of interest" description="Disordered" evidence="2">
    <location>
        <begin position="708"/>
        <end position="744"/>
    </location>
</feature>
<dbReference type="EMBL" id="CH672349">
    <property type="protein sequence ID" value="EEQ44913.1"/>
    <property type="molecule type" value="Genomic_DNA"/>
</dbReference>
<evidence type="ECO:0000313" key="4">
    <source>
        <dbReference type="EMBL" id="EEQ44913.1"/>
    </source>
</evidence>
<dbReference type="SMART" id="SM00233">
    <property type="entry name" value="PH"/>
    <property type="match status" value="1"/>
</dbReference>
<dbReference type="InterPro" id="IPR001849">
    <property type="entry name" value="PH_domain"/>
</dbReference>
<dbReference type="AlphaFoldDB" id="C4YGN1"/>
<dbReference type="HOGENOM" id="CLU_373368_0_0_1"/>
<evidence type="ECO:0000313" key="5">
    <source>
        <dbReference type="Proteomes" id="UP000001429"/>
    </source>
</evidence>
<keyword evidence="1" id="KW-0175">Coiled coil</keyword>
<dbReference type="GO" id="GO:0005934">
    <property type="term" value="C:cellular bud tip"/>
    <property type="evidence" value="ECO:0007669"/>
    <property type="project" value="TreeGrafter"/>
</dbReference>
<evidence type="ECO:0000256" key="2">
    <source>
        <dbReference type="SAM" id="MobiDB-lite"/>
    </source>
</evidence>